<evidence type="ECO:0000256" key="3">
    <source>
        <dbReference type="ARBA" id="ARBA00023306"/>
    </source>
</evidence>
<dbReference type="InterPro" id="IPR013763">
    <property type="entry name" value="Cyclin-like_dom"/>
</dbReference>
<feature type="domain" description="Cyclin-like" evidence="5">
    <location>
        <begin position="82"/>
        <end position="166"/>
    </location>
</feature>
<dbReference type="InterPro" id="IPR006671">
    <property type="entry name" value="Cyclin_N"/>
</dbReference>
<accession>A0AAN8ZJR4</accession>
<dbReference type="SMART" id="SM00385">
    <property type="entry name" value="CYCLIN"/>
    <property type="match status" value="1"/>
</dbReference>
<dbReference type="PANTHER" id="PTHR10177">
    <property type="entry name" value="CYCLINS"/>
    <property type="match status" value="1"/>
</dbReference>
<evidence type="ECO:0000313" key="7">
    <source>
        <dbReference type="Proteomes" id="UP001370490"/>
    </source>
</evidence>
<dbReference type="FunFam" id="1.10.472.10:FF:000001">
    <property type="entry name" value="G2/mitotic-specific cyclin"/>
    <property type="match status" value="1"/>
</dbReference>
<comment type="caution">
    <text evidence="6">The sequence shown here is derived from an EMBL/GenBank/DDBJ whole genome shotgun (WGS) entry which is preliminary data.</text>
</comment>
<dbReference type="Pfam" id="PF00134">
    <property type="entry name" value="Cyclin_N"/>
    <property type="match status" value="1"/>
</dbReference>
<keyword evidence="2 4" id="KW-0195">Cyclin</keyword>
<evidence type="ECO:0000259" key="5">
    <source>
        <dbReference type="SMART" id="SM00385"/>
    </source>
</evidence>
<name>A0AAN8ZJR4_9MAGN</name>
<dbReference type="EMBL" id="JBAMMX010000007">
    <property type="protein sequence ID" value="KAK6936750.1"/>
    <property type="molecule type" value="Genomic_DNA"/>
</dbReference>
<dbReference type="SUPFAM" id="SSF47954">
    <property type="entry name" value="Cyclin-like"/>
    <property type="match status" value="1"/>
</dbReference>
<dbReference type="InterPro" id="IPR036915">
    <property type="entry name" value="Cyclin-like_sf"/>
</dbReference>
<evidence type="ECO:0000256" key="2">
    <source>
        <dbReference type="ARBA" id="ARBA00023127"/>
    </source>
</evidence>
<dbReference type="Proteomes" id="UP001370490">
    <property type="component" value="Unassembled WGS sequence"/>
</dbReference>
<dbReference type="GO" id="GO:0051301">
    <property type="term" value="P:cell division"/>
    <property type="evidence" value="ECO:0007669"/>
    <property type="project" value="UniProtKB-KW"/>
</dbReference>
<dbReference type="AlphaFoldDB" id="A0AAN8ZJR4"/>
<evidence type="ECO:0000256" key="4">
    <source>
        <dbReference type="RuleBase" id="RU000383"/>
    </source>
</evidence>
<reference evidence="6 7" key="1">
    <citation type="submission" date="2023-12" db="EMBL/GenBank/DDBJ databases">
        <title>A high-quality genome assembly for Dillenia turbinata (Dilleniales).</title>
        <authorList>
            <person name="Chanderbali A."/>
        </authorList>
    </citation>
    <scope>NUCLEOTIDE SEQUENCE [LARGE SCALE GENOMIC DNA]</scope>
    <source>
        <strain evidence="6">LSX21</strain>
        <tissue evidence="6">Leaf</tissue>
    </source>
</reference>
<dbReference type="Gene3D" id="1.10.472.10">
    <property type="entry name" value="Cyclin-like"/>
    <property type="match status" value="1"/>
</dbReference>
<proteinExistence type="inferred from homology"/>
<keyword evidence="7" id="KW-1185">Reference proteome</keyword>
<organism evidence="6 7">
    <name type="scientific">Dillenia turbinata</name>
    <dbReference type="NCBI Taxonomy" id="194707"/>
    <lineage>
        <taxon>Eukaryota</taxon>
        <taxon>Viridiplantae</taxon>
        <taxon>Streptophyta</taxon>
        <taxon>Embryophyta</taxon>
        <taxon>Tracheophyta</taxon>
        <taxon>Spermatophyta</taxon>
        <taxon>Magnoliopsida</taxon>
        <taxon>eudicotyledons</taxon>
        <taxon>Gunneridae</taxon>
        <taxon>Pentapetalae</taxon>
        <taxon>Dilleniales</taxon>
        <taxon>Dilleniaceae</taxon>
        <taxon>Dillenia</taxon>
    </lineage>
</organism>
<keyword evidence="3" id="KW-0131">Cell cycle</keyword>
<keyword evidence="1" id="KW-0132">Cell division</keyword>
<comment type="similarity">
    <text evidence="4">Belongs to the cyclin family.</text>
</comment>
<sequence>MNIVVETPSTLLSHQRCGSDLVSTRKRQIAAHNELAVIDYVAQLYELAELFCLPHSLSKSRIFDYMKLQAEINDEKRPNLIDCLIDIHDNFSLEPNTPYLTVNILDRYLSMEMVPSRELRLVGITAMFIACKYEEIFAPSVGYIHNFFTYPFQFYLHLRLVLLMNKF</sequence>
<protein>
    <submittedName>
        <fullName evidence="6">Cyclin, N-terminal</fullName>
    </submittedName>
</protein>
<evidence type="ECO:0000313" key="6">
    <source>
        <dbReference type="EMBL" id="KAK6936750.1"/>
    </source>
</evidence>
<dbReference type="InterPro" id="IPR039361">
    <property type="entry name" value="Cyclin"/>
</dbReference>
<gene>
    <name evidence="6" type="ORF">RJ641_033780</name>
</gene>
<evidence type="ECO:0000256" key="1">
    <source>
        <dbReference type="ARBA" id="ARBA00022618"/>
    </source>
</evidence>